<dbReference type="EMBL" id="DYWT01000054">
    <property type="protein sequence ID" value="HJF30782.1"/>
    <property type="molecule type" value="Genomic_DNA"/>
</dbReference>
<reference evidence="1" key="2">
    <citation type="submission" date="2021-09" db="EMBL/GenBank/DDBJ databases">
        <authorList>
            <person name="Gilroy R."/>
        </authorList>
    </citation>
    <scope>NUCLEOTIDE SEQUENCE</scope>
    <source>
        <strain evidence="1">CHK171-7178</strain>
    </source>
</reference>
<name>A0A921FXJ8_SPOPS</name>
<reference evidence="1" key="1">
    <citation type="journal article" date="2021" name="PeerJ">
        <title>Extensive microbial diversity within the chicken gut microbiome revealed by metagenomics and culture.</title>
        <authorList>
            <person name="Gilroy R."/>
            <person name="Ravi A."/>
            <person name="Getino M."/>
            <person name="Pursley I."/>
            <person name="Horton D.L."/>
            <person name="Alikhan N.F."/>
            <person name="Baker D."/>
            <person name="Gharbi K."/>
            <person name="Hall N."/>
            <person name="Watson M."/>
            <person name="Adriaenssens E.M."/>
            <person name="Foster-Nyarko E."/>
            <person name="Jarju S."/>
            <person name="Secka A."/>
            <person name="Antonio M."/>
            <person name="Oren A."/>
            <person name="Chaudhuri R.R."/>
            <person name="La Ragione R."/>
            <person name="Hildebrand F."/>
            <person name="Pallen M.J."/>
        </authorList>
    </citation>
    <scope>NUCLEOTIDE SEQUENCE</scope>
    <source>
        <strain evidence="1">CHK171-7178</strain>
    </source>
</reference>
<protein>
    <submittedName>
        <fullName evidence="1">DNA-packaging protein</fullName>
    </submittedName>
</protein>
<dbReference type="AlphaFoldDB" id="A0A921FXJ8"/>
<comment type="caution">
    <text evidence="1">The sequence shown here is derived from an EMBL/GenBank/DDBJ whole genome shotgun (WGS) entry which is preliminary data.</text>
</comment>
<dbReference type="Gene3D" id="1.10.10.60">
    <property type="entry name" value="Homeodomain-like"/>
    <property type="match status" value="1"/>
</dbReference>
<evidence type="ECO:0000313" key="2">
    <source>
        <dbReference type="Proteomes" id="UP000698173"/>
    </source>
</evidence>
<sequence>MNVKKKKRGSRGKFVEWLKPEGLIKIEGWARDGLTDEQIATNIGISRSTLNEWKKKYSDISDALKRGKEVVDRQVENALLKRALGYQYNEVTQEKTWSDELGIYEMPVTKIATKEVNPDTTAQIFWLKNRKPKDWRDKQDIQHSGNMDINNPVKGLTTEELRKLIDK</sequence>
<proteinExistence type="predicted"/>
<dbReference type="Proteomes" id="UP000698173">
    <property type="component" value="Unassembled WGS sequence"/>
</dbReference>
<dbReference type="SUPFAM" id="SSF46689">
    <property type="entry name" value="Homeodomain-like"/>
    <property type="match status" value="1"/>
</dbReference>
<organism evidence="1 2">
    <name type="scientific">Sporosarcina psychrophila</name>
    <name type="common">Bacillus psychrophilus</name>
    <dbReference type="NCBI Taxonomy" id="1476"/>
    <lineage>
        <taxon>Bacteria</taxon>
        <taxon>Bacillati</taxon>
        <taxon>Bacillota</taxon>
        <taxon>Bacilli</taxon>
        <taxon>Bacillales</taxon>
        <taxon>Caryophanaceae</taxon>
        <taxon>Sporosarcina</taxon>
    </lineage>
</organism>
<dbReference type="InterPro" id="IPR009057">
    <property type="entry name" value="Homeodomain-like_sf"/>
</dbReference>
<accession>A0A921FXJ8</accession>
<evidence type="ECO:0000313" key="1">
    <source>
        <dbReference type="EMBL" id="HJF30782.1"/>
    </source>
</evidence>
<gene>
    <name evidence="1" type="ORF">K8V56_03255</name>
</gene>